<dbReference type="PANTHER" id="PTHR30035:SF3">
    <property type="entry name" value="INTERMEMBRANE PHOSPHOLIPID TRANSPORT SYSTEM LIPOPROTEIN MLAA"/>
    <property type="match status" value="1"/>
</dbReference>
<dbReference type="STRING" id="32040.SAMN04489710_10193"/>
<reference evidence="5" key="1">
    <citation type="submission" date="2016-10" db="EMBL/GenBank/DDBJ databases">
        <authorList>
            <person name="Varghese N."/>
            <person name="Submissions S."/>
        </authorList>
    </citation>
    <scope>NUCLEOTIDE SEQUENCE [LARGE SCALE GENOMIC DNA]</scope>
    <source>
        <strain evidence="5">DSM 7481</strain>
    </source>
</reference>
<dbReference type="PANTHER" id="PTHR30035">
    <property type="entry name" value="LIPOPROTEIN VACJ-RELATED"/>
    <property type="match status" value="1"/>
</dbReference>
<feature type="region of interest" description="Disordered" evidence="3">
    <location>
        <begin position="238"/>
        <end position="260"/>
    </location>
</feature>
<proteinExistence type="inferred from homology"/>
<gene>
    <name evidence="4" type="ORF">SAMN04489710_10193</name>
</gene>
<dbReference type="PRINTS" id="PR01805">
    <property type="entry name" value="VACJLIPOPROT"/>
</dbReference>
<keyword evidence="5" id="KW-1185">Reference proteome</keyword>
<evidence type="ECO:0000313" key="5">
    <source>
        <dbReference type="Proteomes" id="UP000199517"/>
    </source>
</evidence>
<name>A0A1I1RFU6_9BURK</name>
<dbReference type="EMBL" id="FOMQ01000001">
    <property type="protein sequence ID" value="SFD33179.1"/>
    <property type="molecule type" value="Genomic_DNA"/>
</dbReference>
<organism evidence="4 5">
    <name type="scientific">Paracidovorax konjaci</name>
    <dbReference type="NCBI Taxonomy" id="32040"/>
    <lineage>
        <taxon>Bacteria</taxon>
        <taxon>Pseudomonadati</taxon>
        <taxon>Pseudomonadota</taxon>
        <taxon>Betaproteobacteria</taxon>
        <taxon>Burkholderiales</taxon>
        <taxon>Comamonadaceae</taxon>
        <taxon>Paracidovorax</taxon>
    </lineage>
</organism>
<accession>A0A1I1RFU6</accession>
<dbReference type="OrthoDB" id="9785326at2"/>
<protein>
    <submittedName>
        <fullName evidence="4">Phospholipid-binding lipoprotein MlaA</fullName>
    </submittedName>
</protein>
<dbReference type="GO" id="GO:0120010">
    <property type="term" value="P:intermembrane phospholipid transfer"/>
    <property type="evidence" value="ECO:0007669"/>
    <property type="project" value="TreeGrafter"/>
</dbReference>
<dbReference type="GO" id="GO:0016020">
    <property type="term" value="C:membrane"/>
    <property type="evidence" value="ECO:0007669"/>
    <property type="project" value="InterPro"/>
</dbReference>
<evidence type="ECO:0000256" key="1">
    <source>
        <dbReference type="ARBA" id="ARBA00010634"/>
    </source>
</evidence>
<dbReference type="AlphaFoldDB" id="A0A1I1RFU6"/>
<keyword evidence="2" id="KW-0732">Signal</keyword>
<evidence type="ECO:0000256" key="2">
    <source>
        <dbReference type="ARBA" id="ARBA00022729"/>
    </source>
</evidence>
<evidence type="ECO:0000313" key="4">
    <source>
        <dbReference type="EMBL" id="SFD33179.1"/>
    </source>
</evidence>
<dbReference type="Pfam" id="PF04333">
    <property type="entry name" value="MlaA"/>
    <property type="match status" value="1"/>
</dbReference>
<dbReference type="Proteomes" id="UP000199517">
    <property type="component" value="Unassembled WGS sequence"/>
</dbReference>
<feature type="compositionally biased region" description="Basic and acidic residues" evidence="3">
    <location>
        <begin position="241"/>
        <end position="260"/>
    </location>
</feature>
<evidence type="ECO:0000256" key="3">
    <source>
        <dbReference type="SAM" id="MobiDB-lite"/>
    </source>
</evidence>
<dbReference type="InterPro" id="IPR007428">
    <property type="entry name" value="MlaA"/>
</dbReference>
<comment type="similarity">
    <text evidence="1">Belongs to the MlaA family.</text>
</comment>
<dbReference type="RefSeq" id="WP_092948733.1">
    <property type="nucleotide sequence ID" value="NZ_FOMQ01000001.1"/>
</dbReference>
<keyword evidence="4" id="KW-0449">Lipoprotein</keyword>
<sequence length="260" mass="28217">MTTTTMTKMLQDFRAPSLRGSACAVVAALVLAGCASGPNANPRDPLEPYNRGMTRFNDTVDEIILRPVAIAYTEVAPPLVRTGVSNFFANLGDLWSFVNNVLQLRGESALNSIARFNVNTVFGMGGVFDVASEMGIDRAKQDFGLTLGRWGVPTGPYLVLPLLGPSTVRDTIALPVDSKGNLVTYVDPVSDRNALYALNIVNTRANLLRASSVLDTAALDKYSFTRDAYLQVRNQAAQTDARAEERYDQDAGKLPEEPVR</sequence>